<sequence length="111" mass="13147">MTKIEEVRSYFRANPGKTIRDCVAETGLEYENVKQYLWRDHKRHMLSKDENGGIIYQDTFEIPDNATVDPAKRAIWDMLEILVDRAKAMTDDEMLLKFSKEIRLYFAEVNR</sequence>
<name>A0A4Y9JAC1_9STRE</name>
<reference evidence="1 2" key="1">
    <citation type="submission" date="2019-03" db="EMBL/GenBank/DDBJ databases">
        <title>Diversity of the mouse oral microbiome.</title>
        <authorList>
            <person name="Joseph S."/>
            <person name="Aduse-Opoku J."/>
            <person name="Curtis M."/>
            <person name="Wade W."/>
            <person name="Hashim A."/>
        </authorList>
    </citation>
    <scope>NUCLEOTIDE SEQUENCE [LARGE SCALE GENOMIC DNA]</scope>
    <source>
        <strain evidence="1 2">WM131</strain>
    </source>
</reference>
<proteinExistence type="predicted"/>
<gene>
    <name evidence="1" type="ORF">E4T82_05355</name>
</gene>
<evidence type="ECO:0000313" key="2">
    <source>
        <dbReference type="Proteomes" id="UP000297253"/>
    </source>
</evidence>
<dbReference type="RefSeq" id="WP_135181839.1">
    <property type="nucleotide sequence ID" value="NZ_JADGKZ010000006.1"/>
</dbReference>
<dbReference type="AlphaFoldDB" id="A0A4Y9JAC1"/>
<dbReference type="EMBL" id="SPPD01000006">
    <property type="protein sequence ID" value="TFU97892.1"/>
    <property type="molecule type" value="Genomic_DNA"/>
</dbReference>
<comment type="caution">
    <text evidence="1">The sequence shown here is derived from an EMBL/GenBank/DDBJ whole genome shotgun (WGS) entry which is preliminary data.</text>
</comment>
<dbReference type="OrthoDB" id="2222927at2"/>
<accession>A0A4Y9JAC1</accession>
<protein>
    <submittedName>
        <fullName evidence="1">Uncharacterized protein</fullName>
    </submittedName>
</protein>
<dbReference type="Proteomes" id="UP000297253">
    <property type="component" value="Unassembled WGS sequence"/>
</dbReference>
<evidence type="ECO:0000313" key="1">
    <source>
        <dbReference type="EMBL" id="TFU97892.1"/>
    </source>
</evidence>
<organism evidence="1 2">
    <name type="scientific">Streptococcus cuniculi</name>
    <dbReference type="NCBI Taxonomy" id="1432788"/>
    <lineage>
        <taxon>Bacteria</taxon>
        <taxon>Bacillati</taxon>
        <taxon>Bacillota</taxon>
        <taxon>Bacilli</taxon>
        <taxon>Lactobacillales</taxon>
        <taxon>Streptococcaceae</taxon>
        <taxon>Streptococcus</taxon>
    </lineage>
</organism>